<keyword evidence="2" id="KW-0812">Transmembrane</keyword>
<reference evidence="4 5" key="1">
    <citation type="submission" date="2020-07" db="EMBL/GenBank/DDBJ databases">
        <title>MOT database genomes.</title>
        <authorList>
            <person name="Joseph S."/>
            <person name="Aduse-Opoku J."/>
            <person name="Hashim A."/>
            <person name="Wade W."/>
            <person name="Curtis M."/>
        </authorList>
    </citation>
    <scope>NUCLEOTIDE SEQUENCE [LARGE SCALE GENOMIC DNA]</scope>
    <source>
        <strain evidence="4 5">DSM 100099</strain>
    </source>
</reference>
<accession>A0A853F175</accession>
<feature type="transmembrane region" description="Helical" evidence="2">
    <location>
        <begin position="238"/>
        <end position="261"/>
    </location>
</feature>
<keyword evidence="5" id="KW-1185">Reference proteome</keyword>
<dbReference type="Pfam" id="PF07786">
    <property type="entry name" value="HGSNAT_cat"/>
    <property type="match status" value="1"/>
</dbReference>
<feature type="transmembrane region" description="Helical" evidence="2">
    <location>
        <begin position="130"/>
        <end position="148"/>
    </location>
</feature>
<protein>
    <submittedName>
        <fullName evidence="4">DUF1624 domain-containing protein</fullName>
    </submittedName>
</protein>
<organism evidence="4 5">
    <name type="scientific">Sanguibacter inulinus</name>
    <dbReference type="NCBI Taxonomy" id="60922"/>
    <lineage>
        <taxon>Bacteria</taxon>
        <taxon>Bacillati</taxon>
        <taxon>Actinomycetota</taxon>
        <taxon>Actinomycetes</taxon>
        <taxon>Micrococcales</taxon>
        <taxon>Sanguibacteraceae</taxon>
        <taxon>Sanguibacter</taxon>
    </lineage>
</organism>
<dbReference type="Proteomes" id="UP000561011">
    <property type="component" value="Unassembled WGS sequence"/>
</dbReference>
<feature type="transmembrane region" description="Helical" evidence="2">
    <location>
        <begin position="351"/>
        <end position="371"/>
    </location>
</feature>
<evidence type="ECO:0000256" key="1">
    <source>
        <dbReference type="SAM" id="MobiDB-lite"/>
    </source>
</evidence>
<feature type="compositionally biased region" description="Basic and acidic residues" evidence="1">
    <location>
        <begin position="1"/>
        <end position="12"/>
    </location>
</feature>
<evidence type="ECO:0000313" key="4">
    <source>
        <dbReference type="EMBL" id="NYS95562.1"/>
    </source>
</evidence>
<keyword evidence="2" id="KW-0472">Membrane</keyword>
<dbReference type="InterPro" id="IPR012429">
    <property type="entry name" value="HGSNAT_cat"/>
</dbReference>
<dbReference type="RefSeq" id="WP_179914688.1">
    <property type="nucleotide sequence ID" value="NZ_JACBYE010000090.1"/>
</dbReference>
<feature type="region of interest" description="Disordered" evidence="1">
    <location>
        <begin position="1"/>
        <end position="32"/>
    </location>
</feature>
<keyword evidence="2" id="KW-1133">Transmembrane helix</keyword>
<feature type="transmembrane region" description="Helical" evidence="2">
    <location>
        <begin position="318"/>
        <end position="339"/>
    </location>
</feature>
<evidence type="ECO:0000313" key="5">
    <source>
        <dbReference type="Proteomes" id="UP000561011"/>
    </source>
</evidence>
<dbReference type="EMBL" id="JACBYE010000090">
    <property type="protein sequence ID" value="NYS95562.1"/>
    <property type="molecule type" value="Genomic_DNA"/>
</dbReference>
<evidence type="ECO:0000256" key="2">
    <source>
        <dbReference type="SAM" id="Phobius"/>
    </source>
</evidence>
<proteinExistence type="predicted"/>
<dbReference type="AlphaFoldDB" id="A0A853F175"/>
<feature type="transmembrane region" description="Helical" evidence="2">
    <location>
        <begin position="197"/>
        <end position="226"/>
    </location>
</feature>
<feature type="domain" description="Heparan-alpha-glucosaminide N-acetyltransferase catalytic" evidence="3">
    <location>
        <begin position="36"/>
        <end position="232"/>
    </location>
</feature>
<feature type="transmembrane region" description="Helical" evidence="2">
    <location>
        <begin position="391"/>
        <end position="410"/>
    </location>
</feature>
<feature type="transmembrane region" description="Helical" evidence="2">
    <location>
        <begin position="155"/>
        <end position="177"/>
    </location>
</feature>
<evidence type="ECO:0000259" key="3">
    <source>
        <dbReference type="Pfam" id="PF07786"/>
    </source>
</evidence>
<sequence>MSLHPVPEDRAHGARPGSAGAGRDAVTTGVGSRPTRLVGIDLARFLAVLGMMAAHLMPPSGYPGHVPWVSRVVDGNASTLFAVLGGVSVVLASRSTLARGEVAAARWTTATRGVLVVLLGATLALGPANVVVVLVYFGVTLVCAVPFLRVRPGWLLAWAGLLAVVGPVVNASVRAALDVEGEGGSLGWGELVDPLVALRAVVLTGTYPVVTWLVYVLVGMALAKVLLAAREAGTDRRLLVRLLAWGVVLVAGSLTLSTLVYEVAGRAAALAAYPSFTGPQVDLFVGESGWGAPLDTGWWALALQTPHTGAPLDVLRGVGVALVVVSAMLLLAAALPGWALRLVEPLRAAGAAPLTVYTLHVLGVGVTGRMIEAVVRAGGFTEVPWWYLGPWIFAVHAAGAVLVGVVLATLGRRGPLETAVSAAARRTGTWAAGLGRSR</sequence>
<name>A0A853F175_9MICO</name>
<gene>
    <name evidence="4" type="ORF">HZZ10_18830</name>
</gene>
<comment type="caution">
    <text evidence="4">The sequence shown here is derived from an EMBL/GenBank/DDBJ whole genome shotgun (WGS) entry which is preliminary data.</text>
</comment>